<sequence>MPTRCLSSGYSPLFTWGLLQTSPETVPLEDVDDDDPSAYYFTLRTGRRDTVELRSFLYLDLASSSARSIAAQTQRSRQQTSHKRKTSMLSRSTSWTFCTSELNSDLCVFLTHVAYSHIAFTPKRVPPLPPKLAVPVVSRRPSRESLRNIPSPKPVPLTSLPDPPAVSSSAGMTLLPNNPPNAESQPPSSLPMQKGTRTAPLSPSHSGLVQPSPRSESITSSARMRSRMDALACLEGRGRLGLRGRGRGDGRRKSNFMSMSDGEDEEGDGEGNRQDIAPSASASSSSLPAMSSSAPAASSPVGNVVGASTASTAMSRGRKRRSTLESWFPLRSFIDLKADSEERVSSWKWRSFIEIGVA</sequence>
<organism evidence="2 3">
    <name type="scientific">Pisolithus tinctorius Marx 270</name>
    <dbReference type="NCBI Taxonomy" id="870435"/>
    <lineage>
        <taxon>Eukaryota</taxon>
        <taxon>Fungi</taxon>
        <taxon>Dikarya</taxon>
        <taxon>Basidiomycota</taxon>
        <taxon>Agaricomycotina</taxon>
        <taxon>Agaricomycetes</taxon>
        <taxon>Agaricomycetidae</taxon>
        <taxon>Boletales</taxon>
        <taxon>Sclerodermatineae</taxon>
        <taxon>Pisolithaceae</taxon>
        <taxon>Pisolithus</taxon>
    </lineage>
</organism>
<accession>A0A0C3N8J0</accession>
<gene>
    <name evidence="2" type="ORF">M404DRAFT_160613</name>
</gene>
<reference evidence="2 3" key="1">
    <citation type="submission" date="2014-04" db="EMBL/GenBank/DDBJ databases">
        <authorList>
            <consortium name="DOE Joint Genome Institute"/>
            <person name="Kuo A."/>
            <person name="Kohler A."/>
            <person name="Costa M.D."/>
            <person name="Nagy L.G."/>
            <person name="Floudas D."/>
            <person name="Copeland A."/>
            <person name="Barry K.W."/>
            <person name="Cichocki N."/>
            <person name="Veneault-Fourrey C."/>
            <person name="LaButti K."/>
            <person name="Lindquist E.A."/>
            <person name="Lipzen A."/>
            <person name="Lundell T."/>
            <person name="Morin E."/>
            <person name="Murat C."/>
            <person name="Sun H."/>
            <person name="Tunlid A."/>
            <person name="Henrissat B."/>
            <person name="Grigoriev I.V."/>
            <person name="Hibbett D.S."/>
            <person name="Martin F."/>
            <person name="Nordberg H.P."/>
            <person name="Cantor M.N."/>
            <person name="Hua S.X."/>
        </authorList>
    </citation>
    <scope>NUCLEOTIDE SEQUENCE [LARGE SCALE GENOMIC DNA]</scope>
    <source>
        <strain evidence="2 3">Marx 270</strain>
    </source>
</reference>
<dbReference type="EMBL" id="KN832030">
    <property type="protein sequence ID" value="KIN97359.1"/>
    <property type="molecule type" value="Genomic_DNA"/>
</dbReference>
<dbReference type="OrthoDB" id="3260393at2759"/>
<feature type="compositionally biased region" description="Low complexity" evidence="1">
    <location>
        <begin position="277"/>
        <end position="300"/>
    </location>
</feature>
<feature type="region of interest" description="Disordered" evidence="1">
    <location>
        <begin position="240"/>
        <end position="303"/>
    </location>
</feature>
<proteinExistence type="predicted"/>
<dbReference type="InParanoid" id="A0A0C3N8J0"/>
<name>A0A0C3N8J0_PISTI</name>
<reference evidence="3" key="2">
    <citation type="submission" date="2015-01" db="EMBL/GenBank/DDBJ databases">
        <title>Evolutionary Origins and Diversification of the Mycorrhizal Mutualists.</title>
        <authorList>
            <consortium name="DOE Joint Genome Institute"/>
            <consortium name="Mycorrhizal Genomics Consortium"/>
            <person name="Kohler A."/>
            <person name="Kuo A."/>
            <person name="Nagy L.G."/>
            <person name="Floudas D."/>
            <person name="Copeland A."/>
            <person name="Barry K.W."/>
            <person name="Cichocki N."/>
            <person name="Veneault-Fourrey C."/>
            <person name="LaButti K."/>
            <person name="Lindquist E.A."/>
            <person name="Lipzen A."/>
            <person name="Lundell T."/>
            <person name="Morin E."/>
            <person name="Murat C."/>
            <person name="Riley R."/>
            <person name="Ohm R."/>
            <person name="Sun H."/>
            <person name="Tunlid A."/>
            <person name="Henrissat B."/>
            <person name="Grigoriev I.V."/>
            <person name="Hibbett D.S."/>
            <person name="Martin F."/>
        </authorList>
    </citation>
    <scope>NUCLEOTIDE SEQUENCE [LARGE SCALE GENOMIC DNA]</scope>
    <source>
        <strain evidence="3">Marx 270</strain>
    </source>
</reference>
<protein>
    <submittedName>
        <fullName evidence="2">Uncharacterized protein</fullName>
    </submittedName>
</protein>
<dbReference type="Proteomes" id="UP000054217">
    <property type="component" value="Unassembled WGS sequence"/>
</dbReference>
<dbReference type="HOGENOM" id="CLU_057168_0_0_1"/>
<evidence type="ECO:0000313" key="2">
    <source>
        <dbReference type="EMBL" id="KIN97359.1"/>
    </source>
</evidence>
<keyword evidence="3" id="KW-1185">Reference proteome</keyword>
<dbReference type="STRING" id="870435.A0A0C3N8J0"/>
<evidence type="ECO:0000313" key="3">
    <source>
        <dbReference type="Proteomes" id="UP000054217"/>
    </source>
</evidence>
<feature type="compositionally biased region" description="Polar residues" evidence="1">
    <location>
        <begin position="180"/>
        <end position="223"/>
    </location>
</feature>
<feature type="region of interest" description="Disordered" evidence="1">
    <location>
        <begin position="136"/>
        <end position="224"/>
    </location>
</feature>
<dbReference type="AlphaFoldDB" id="A0A0C3N8J0"/>
<evidence type="ECO:0000256" key="1">
    <source>
        <dbReference type="SAM" id="MobiDB-lite"/>
    </source>
</evidence>